<dbReference type="Pfam" id="PF04055">
    <property type="entry name" value="Radical_SAM"/>
    <property type="match status" value="1"/>
</dbReference>
<dbReference type="SMART" id="SM00729">
    <property type="entry name" value="Elp3"/>
    <property type="match status" value="1"/>
</dbReference>
<dbReference type="SFLD" id="SFLDS00029">
    <property type="entry name" value="Radical_SAM"/>
    <property type="match status" value="1"/>
</dbReference>
<name>A0A9D0YWV6_9FIRM</name>
<feature type="domain" description="Radical SAM core" evidence="8">
    <location>
        <begin position="292"/>
        <end position="565"/>
    </location>
</feature>
<keyword evidence="4 6" id="KW-0408">Iron</keyword>
<dbReference type="GO" id="GO:0003824">
    <property type="term" value="F:catalytic activity"/>
    <property type="evidence" value="ECO:0007669"/>
    <property type="project" value="InterPro"/>
</dbReference>
<reference evidence="9" key="2">
    <citation type="journal article" date="2021" name="PeerJ">
        <title>Extensive microbial diversity within the chicken gut microbiome revealed by metagenomics and culture.</title>
        <authorList>
            <person name="Gilroy R."/>
            <person name="Ravi A."/>
            <person name="Getino M."/>
            <person name="Pursley I."/>
            <person name="Horton D.L."/>
            <person name="Alikhan N.F."/>
            <person name="Baker D."/>
            <person name="Gharbi K."/>
            <person name="Hall N."/>
            <person name="Watson M."/>
            <person name="Adriaenssens E.M."/>
            <person name="Foster-Nyarko E."/>
            <person name="Jarju S."/>
            <person name="Secka A."/>
            <person name="Antonio M."/>
            <person name="Oren A."/>
            <person name="Chaudhuri R.R."/>
            <person name="La Ragione R."/>
            <person name="Hildebrand F."/>
            <person name="Pallen M.J."/>
        </authorList>
    </citation>
    <scope>NUCLEOTIDE SEQUENCE</scope>
    <source>
        <strain evidence="9">ChiHile30-977</strain>
    </source>
</reference>
<accession>A0A9D0YWV6</accession>
<keyword evidence="5 6" id="KW-0411">Iron-sulfur</keyword>
<dbReference type="GO" id="GO:0051539">
    <property type="term" value="F:4 iron, 4 sulfur cluster binding"/>
    <property type="evidence" value="ECO:0007669"/>
    <property type="project" value="UniProtKB-KW"/>
</dbReference>
<dbReference type="GO" id="GO:0005506">
    <property type="term" value="F:iron ion binding"/>
    <property type="evidence" value="ECO:0007669"/>
    <property type="project" value="UniProtKB-UniRule"/>
</dbReference>
<evidence type="ECO:0000256" key="3">
    <source>
        <dbReference type="ARBA" id="ARBA00022723"/>
    </source>
</evidence>
<dbReference type="PROSITE" id="PS51918">
    <property type="entry name" value="RADICAL_SAM"/>
    <property type="match status" value="1"/>
</dbReference>
<evidence type="ECO:0000256" key="7">
    <source>
        <dbReference type="SAM" id="MobiDB-lite"/>
    </source>
</evidence>
<proteinExistence type="inferred from homology"/>
<dbReference type="PANTHER" id="PTHR32331">
    <property type="entry name" value="UPF0313 PROTEIN YGIQ"/>
    <property type="match status" value="1"/>
</dbReference>
<dbReference type="Gene3D" id="3.80.30.20">
    <property type="entry name" value="tm_1862 like domain"/>
    <property type="match status" value="1"/>
</dbReference>
<dbReference type="InterPro" id="IPR023404">
    <property type="entry name" value="rSAM_horseshoe"/>
</dbReference>
<dbReference type="EMBL" id="DVFI01000113">
    <property type="protein sequence ID" value="HIQ63569.1"/>
    <property type="molecule type" value="Genomic_DNA"/>
</dbReference>
<dbReference type="InterPro" id="IPR007197">
    <property type="entry name" value="rSAM"/>
</dbReference>
<evidence type="ECO:0000256" key="2">
    <source>
        <dbReference type="ARBA" id="ARBA00022691"/>
    </source>
</evidence>
<feature type="region of interest" description="Disordered" evidence="7">
    <location>
        <begin position="585"/>
        <end position="628"/>
    </location>
</feature>
<dbReference type="InterPro" id="IPR024560">
    <property type="entry name" value="UPF0313_C"/>
</dbReference>
<feature type="binding site" evidence="6">
    <location>
        <position position="306"/>
    </location>
    <ligand>
        <name>[4Fe-4S] cluster</name>
        <dbReference type="ChEBI" id="CHEBI:49883"/>
        <note>4Fe-4S-S-AdoMet</note>
    </ligand>
</feature>
<comment type="similarity">
    <text evidence="6">Belongs to the UPF0313 family.</text>
</comment>
<evidence type="ECO:0000256" key="5">
    <source>
        <dbReference type="ARBA" id="ARBA00023014"/>
    </source>
</evidence>
<dbReference type="Pfam" id="PF11842">
    <property type="entry name" value="DUF3362"/>
    <property type="match status" value="1"/>
</dbReference>
<dbReference type="SFLD" id="SFLDG01069">
    <property type="entry name" value="UPF0313"/>
    <property type="match status" value="1"/>
</dbReference>
<evidence type="ECO:0000256" key="6">
    <source>
        <dbReference type="HAMAP-Rule" id="MF_01251"/>
    </source>
</evidence>
<dbReference type="InterPro" id="IPR022946">
    <property type="entry name" value="UPF0313"/>
</dbReference>
<dbReference type="InterPro" id="IPR058240">
    <property type="entry name" value="rSAM_sf"/>
</dbReference>
<evidence type="ECO:0000256" key="4">
    <source>
        <dbReference type="ARBA" id="ARBA00023004"/>
    </source>
</evidence>
<gene>
    <name evidence="9" type="ORF">IAA66_08315</name>
</gene>
<feature type="binding site" evidence="6">
    <location>
        <position position="310"/>
    </location>
    <ligand>
        <name>[4Fe-4S] cluster</name>
        <dbReference type="ChEBI" id="CHEBI:49883"/>
        <note>4Fe-4S-S-AdoMet</note>
    </ligand>
</feature>
<dbReference type="PANTHER" id="PTHR32331:SF0">
    <property type="entry name" value="UPF0313 PROTEIN YGIQ"/>
    <property type="match status" value="1"/>
</dbReference>
<protein>
    <submittedName>
        <fullName evidence="9">YgiQ family radical SAM protein</fullName>
    </submittedName>
</protein>
<dbReference type="HAMAP" id="MF_01251">
    <property type="entry name" value="UPF0313"/>
    <property type="match status" value="1"/>
</dbReference>
<keyword evidence="3 6" id="KW-0479">Metal-binding</keyword>
<keyword evidence="1 6" id="KW-0004">4Fe-4S</keyword>
<dbReference type="SFLD" id="SFLDG01082">
    <property type="entry name" value="B12-binding_domain_containing"/>
    <property type="match status" value="1"/>
</dbReference>
<dbReference type="InterPro" id="IPR006638">
    <property type="entry name" value="Elp3/MiaA/NifB-like_rSAM"/>
</dbReference>
<keyword evidence="2 6" id="KW-0949">S-adenosyl-L-methionine</keyword>
<evidence type="ECO:0000313" key="10">
    <source>
        <dbReference type="Proteomes" id="UP000886819"/>
    </source>
</evidence>
<organism evidence="9 10">
    <name type="scientific">Candidatus Avichristensenella intestinipullorum</name>
    <dbReference type="NCBI Taxonomy" id="2840693"/>
    <lineage>
        <taxon>Bacteria</taxon>
        <taxon>Bacillati</taxon>
        <taxon>Bacillota</taxon>
        <taxon>Clostridia</taxon>
        <taxon>Candidatus Avichristensenella</taxon>
    </lineage>
</organism>
<dbReference type="NCBIfam" id="TIGR03904">
    <property type="entry name" value="SAM_YgiQ"/>
    <property type="match status" value="1"/>
</dbReference>
<sequence length="628" mass="70042">MNDCFLPVTREEMLARGWDAPDFVFVTGDAYVDHPSFGCAILTRVLEAEGWRVAVLPQPDWKSAEDFRRFGRPHVGFLVSAGVIDSMVNHYTVARRPRGEDVYSPGGRTGMRPDHATIAYTGRIREAYGNVPVVIGGVEASLRRFAHYDYWENRVRRSVLADSGADILLYGMGEENLVETARLLAQPDWRARLPGLRGACWMSADAPEGYVPLPSFEQVSADKRTYAEAFAVQQREQDAVRGKPLVQAHGGRYLCQNPPAPPLSREALDRVYALPYTRRWHPMYDGMGGVPALSEVRFSITATRGCFGGCSFCALSFHQGRVVSSRSPDSIVREARLLTQLPGFKGYIHDIGGPTANFRRPACARQATHGVCAQRQCLYPGACRRIRPDHEEFLQILRRVRALPGVKKVFIRSGLRYDYILLDGDSPFLRELCAHHVSGRLKVAPEHVSPRVLALMGKPSRAVYDRFVQKFEAVNRSLGLRQFLQPYLMSSHPGSDMAAAIALAEYLRDIGYQPEQVQDFYPTPGTLSTCMFHTGLDPRTMQPVYVPTSAHEKAMQRALMQFGKPRNYPLVREALRLAGRDDLIGHGKRCLVPPERETGRTAQGRAGKKTSAGPGRRPGRVTKPARSP</sequence>
<comment type="caution">
    <text evidence="9">The sequence shown here is derived from an EMBL/GenBank/DDBJ whole genome shotgun (WGS) entry which is preliminary data.</text>
</comment>
<dbReference type="SUPFAM" id="SSF102114">
    <property type="entry name" value="Radical SAM enzymes"/>
    <property type="match status" value="1"/>
</dbReference>
<dbReference type="InterPro" id="IPR013704">
    <property type="entry name" value="UPF0313_N"/>
</dbReference>
<feature type="binding site" evidence="6">
    <location>
        <position position="313"/>
    </location>
    <ligand>
        <name>[4Fe-4S] cluster</name>
        <dbReference type="ChEBI" id="CHEBI:49883"/>
        <note>4Fe-4S-S-AdoMet</note>
    </ligand>
</feature>
<dbReference type="Pfam" id="PF08497">
    <property type="entry name" value="Radical_SAM_N"/>
    <property type="match status" value="1"/>
</dbReference>
<evidence type="ECO:0000256" key="1">
    <source>
        <dbReference type="ARBA" id="ARBA00022485"/>
    </source>
</evidence>
<comment type="cofactor">
    <cofactor evidence="6">
        <name>[4Fe-4S] cluster</name>
        <dbReference type="ChEBI" id="CHEBI:49883"/>
    </cofactor>
    <text evidence="6">Binds 1 [4Fe-4S] cluster. The cluster is coordinated with 3 cysteines and an exchangeable S-adenosyl-L-methionine.</text>
</comment>
<dbReference type="Proteomes" id="UP000886819">
    <property type="component" value="Unassembled WGS sequence"/>
</dbReference>
<reference evidence="9" key="1">
    <citation type="submission" date="2020-10" db="EMBL/GenBank/DDBJ databases">
        <authorList>
            <person name="Gilroy R."/>
        </authorList>
    </citation>
    <scope>NUCLEOTIDE SEQUENCE</scope>
    <source>
        <strain evidence="9">ChiHile30-977</strain>
    </source>
</reference>
<evidence type="ECO:0000259" key="8">
    <source>
        <dbReference type="PROSITE" id="PS51918"/>
    </source>
</evidence>
<evidence type="ECO:0000313" key="9">
    <source>
        <dbReference type="EMBL" id="HIQ63569.1"/>
    </source>
</evidence>
<dbReference type="AlphaFoldDB" id="A0A9D0YWV6"/>